<feature type="transmembrane region" description="Helical" evidence="8">
    <location>
        <begin position="383"/>
        <end position="402"/>
    </location>
</feature>
<keyword evidence="6 8" id="KW-1133">Transmembrane helix</keyword>
<dbReference type="EC" id="2.4.-.-" evidence="9"/>
<feature type="transmembrane region" description="Helical" evidence="8">
    <location>
        <begin position="214"/>
        <end position="236"/>
    </location>
</feature>
<comment type="caution">
    <text evidence="9">The sequence shown here is derived from an EMBL/GenBank/DDBJ whole genome shotgun (WGS) entry which is preliminary data.</text>
</comment>
<organism evidence="9 10">
    <name type="scientific">Drouetiella hepatica Uher 2000/2452</name>
    <dbReference type="NCBI Taxonomy" id="904376"/>
    <lineage>
        <taxon>Bacteria</taxon>
        <taxon>Bacillati</taxon>
        <taxon>Cyanobacteriota</taxon>
        <taxon>Cyanophyceae</taxon>
        <taxon>Oculatellales</taxon>
        <taxon>Oculatellaceae</taxon>
        <taxon>Drouetiella</taxon>
    </lineage>
</organism>
<feature type="transmembrane region" description="Helical" evidence="8">
    <location>
        <begin position="316"/>
        <end position="337"/>
    </location>
</feature>
<evidence type="ECO:0000256" key="5">
    <source>
        <dbReference type="ARBA" id="ARBA00022692"/>
    </source>
</evidence>
<keyword evidence="2" id="KW-1003">Cell membrane</keyword>
<reference evidence="9" key="2">
    <citation type="journal article" date="2022" name="Microbiol. Resour. Announc.">
        <title>Metagenome Sequencing to Explore Phylogenomics of Terrestrial Cyanobacteria.</title>
        <authorList>
            <person name="Ward R.D."/>
            <person name="Stajich J.E."/>
            <person name="Johansen J.R."/>
            <person name="Huntemann M."/>
            <person name="Clum A."/>
            <person name="Foster B."/>
            <person name="Foster B."/>
            <person name="Roux S."/>
            <person name="Palaniappan K."/>
            <person name="Varghese N."/>
            <person name="Mukherjee S."/>
            <person name="Reddy T.B.K."/>
            <person name="Daum C."/>
            <person name="Copeland A."/>
            <person name="Chen I.A."/>
            <person name="Ivanova N.N."/>
            <person name="Kyrpides N.C."/>
            <person name="Shapiro N."/>
            <person name="Eloe-Fadrosh E.A."/>
            <person name="Pietrasiak N."/>
        </authorList>
    </citation>
    <scope>NUCLEOTIDE SEQUENCE</scope>
    <source>
        <strain evidence="9">UHER 2000/2452</strain>
    </source>
</reference>
<dbReference type="EMBL" id="JAHHHD010000034">
    <property type="protein sequence ID" value="MBW4661343.1"/>
    <property type="molecule type" value="Genomic_DNA"/>
</dbReference>
<dbReference type="GO" id="GO:0016763">
    <property type="term" value="F:pentosyltransferase activity"/>
    <property type="evidence" value="ECO:0007669"/>
    <property type="project" value="TreeGrafter"/>
</dbReference>
<protein>
    <submittedName>
        <fullName evidence="9">Glycosyltransferase family 39 protein</fullName>
        <ecNumber evidence="9">2.4.-.-</ecNumber>
    </submittedName>
</protein>
<proteinExistence type="predicted"/>
<keyword evidence="3 9" id="KW-0328">Glycosyltransferase</keyword>
<evidence type="ECO:0000256" key="7">
    <source>
        <dbReference type="ARBA" id="ARBA00023136"/>
    </source>
</evidence>
<dbReference type="GO" id="GO:0009103">
    <property type="term" value="P:lipopolysaccharide biosynthetic process"/>
    <property type="evidence" value="ECO:0007669"/>
    <property type="project" value="UniProtKB-ARBA"/>
</dbReference>
<keyword evidence="5 8" id="KW-0812">Transmembrane</keyword>
<keyword evidence="4 9" id="KW-0808">Transferase</keyword>
<feature type="transmembrane region" description="Helical" evidence="8">
    <location>
        <begin position="349"/>
        <end position="371"/>
    </location>
</feature>
<feature type="transmembrane region" description="Helical" evidence="8">
    <location>
        <begin position="113"/>
        <end position="133"/>
    </location>
</feature>
<evidence type="ECO:0000256" key="2">
    <source>
        <dbReference type="ARBA" id="ARBA00022475"/>
    </source>
</evidence>
<keyword evidence="7 8" id="KW-0472">Membrane</keyword>
<dbReference type="InterPro" id="IPR050297">
    <property type="entry name" value="LipidA_mod_glycosyltrf_83"/>
</dbReference>
<feature type="transmembrane region" description="Helical" evidence="8">
    <location>
        <begin position="6"/>
        <end position="29"/>
    </location>
</feature>
<gene>
    <name evidence="9" type="ORF">KME15_21935</name>
</gene>
<reference evidence="9" key="1">
    <citation type="submission" date="2021-05" db="EMBL/GenBank/DDBJ databases">
        <authorList>
            <person name="Pietrasiak N."/>
            <person name="Ward R."/>
            <person name="Stajich J.E."/>
            <person name="Kurbessoian T."/>
        </authorList>
    </citation>
    <scope>NUCLEOTIDE SEQUENCE</scope>
    <source>
        <strain evidence="9">UHER 2000/2452</strain>
    </source>
</reference>
<accession>A0A951URA0</accession>
<feature type="transmembrane region" description="Helical" evidence="8">
    <location>
        <begin position="139"/>
        <end position="161"/>
    </location>
</feature>
<dbReference type="GO" id="GO:0005886">
    <property type="term" value="C:plasma membrane"/>
    <property type="evidence" value="ECO:0007669"/>
    <property type="project" value="UniProtKB-SubCell"/>
</dbReference>
<evidence type="ECO:0000256" key="3">
    <source>
        <dbReference type="ARBA" id="ARBA00022676"/>
    </source>
</evidence>
<evidence type="ECO:0000256" key="4">
    <source>
        <dbReference type="ARBA" id="ARBA00022679"/>
    </source>
</evidence>
<feature type="transmembrane region" description="Helical" evidence="8">
    <location>
        <begin position="422"/>
        <end position="447"/>
    </location>
</feature>
<evidence type="ECO:0000313" key="10">
    <source>
        <dbReference type="Proteomes" id="UP000757435"/>
    </source>
</evidence>
<sequence length="585" mass="65445">MRLKSLPPSFVPAIALLVILLLGLTLRFWHLDTKPLWLDEVLTALFTTGHSSANLPLNQFLPLSAIDSLFAYQPGLTCAQIAQTVATESVHPPLFFCLMYQWLGWLKPDAAHWIWAMRALPALLGAGAIAALYHLNRLAFSPAVGVMGAALMAVSPFAVYLSQEGRHYTLPMLLITLALAGLLQIQQDLLRFEDPRLRPEIWLGWTGLNLLSLYIHYFSILAIVAQIVTLLSWIYWQRLPMTRRKWGAIALSLTGIFLGYLPWLPTMLSHIRRPETDWLIPYNPDWLDRLAPLYQTLVGWTLMFIALPVERQPQPIVILSTVLTLAFVIWLGRQLYLGFRQLWSSGNPAVILLLGFTLCVITEFLAIAYILNKDITVVPRYNFVYYPGVCALAGACLAQSNLARSSPARSSPARSSLARSGLTRTGAIVLLAGLLSSLLVVNGGAFLKSYAPDRVAKNIAQPGLPIAIGVAYSSLQEVALGLSFALELQHLYPQPEDRVQIAFIDKTQGYQQVWKTLAKLRQPLPLPLNLWVVASPGMRSKDYPERLRIFDPEHPQRRAKISCAIDLEGYHRIGFPYQLFRCLPK</sequence>
<comment type="subcellular location">
    <subcellularLocation>
        <location evidence="1">Cell membrane</location>
        <topology evidence="1">Multi-pass membrane protein</topology>
    </subcellularLocation>
</comment>
<dbReference type="PANTHER" id="PTHR33908">
    <property type="entry name" value="MANNOSYLTRANSFERASE YKCB-RELATED"/>
    <property type="match status" value="1"/>
</dbReference>
<dbReference type="GO" id="GO:0010041">
    <property type="term" value="P:response to iron(III) ion"/>
    <property type="evidence" value="ECO:0007669"/>
    <property type="project" value="TreeGrafter"/>
</dbReference>
<feature type="transmembrane region" description="Helical" evidence="8">
    <location>
        <begin position="248"/>
        <end position="271"/>
    </location>
</feature>
<evidence type="ECO:0000256" key="6">
    <source>
        <dbReference type="ARBA" id="ARBA00022989"/>
    </source>
</evidence>
<dbReference type="Proteomes" id="UP000757435">
    <property type="component" value="Unassembled WGS sequence"/>
</dbReference>
<dbReference type="PANTHER" id="PTHR33908:SF3">
    <property type="entry name" value="UNDECAPRENYL PHOSPHATE-ALPHA-4-AMINO-4-DEOXY-L-ARABINOSE ARABINOSYL TRANSFERASE"/>
    <property type="match status" value="1"/>
</dbReference>
<evidence type="ECO:0000313" key="9">
    <source>
        <dbReference type="EMBL" id="MBW4661343.1"/>
    </source>
</evidence>
<evidence type="ECO:0000256" key="1">
    <source>
        <dbReference type="ARBA" id="ARBA00004651"/>
    </source>
</evidence>
<evidence type="ECO:0000256" key="8">
    <source>
        <dbReference type="SAM" id="Phobius"/>
    </source>
</evidence>
<dbReference type="AlphaFoldDB" id="A0A951URA0"/>
<feature type="transmembrane region" description="Helical" evidence="8">
    <location>
        <begin position="291"/>
        <end position="309"/>
    </location>
</feature>
<name>A0A951URA0_9CYAN</name>